<sequence>MSCEARVEAVERTMRTIDGPVIVVAHSGGVVMLMHWAQKYAADIQGALLAAPPDFAAPLPPGYPALEVLEANGWLPMPSKILPFRSIVAASTNDPLASLGSVEQMARDWGSELVNVGAVGHLNPASGFGEWPQAEQFIQMLEH</sequence>
<dbReference type="KEGG" id="care:LT85_2570"/>
<protein>
    <recommendedName>
        <fullName evidence="3">Serine hydrolase family protein</fullName>
    </recommendedName>
</protein>
<evidence type="ECO:0000313" key="1">
    <source>
        <dbReference type="EMBL" id="AIY41728.1"/>
    </source>
</evidence>
<dbReference type="Pfam" id="PF06821">
    <property type="entry name" value="Ser_hydrolase"/>
    <property type="match status" value="1"/>
</dbReference>
<dbReference type="HOGENOM" id="CLU_088863_2_2_4"/>
<name>A0A0A1FAG7_9BURK</name>
<evidence type="ECO:0000313" key="2">
    <source>
        <dbReference type="Proteomes" id="UP000030302"/>
    </source>
</evidence>
<proteinExistence type="predicted"/>
<dbReference type="AlphaFoldDB" id="A0A0A1FAG7"/>
<keyword evidence="2" id="KW-1185">Reference proteome</keyword>
<dbReference type="EMBL" id="CP009962">
    <property type="protein sequence ID" value="AIY41728.1"/>
    <property type="molecule type" value="Genomic_DNA"/>
</dbReference>
<organism evidence="1 2">
    <name type="scientific">Collimonas arenae</name>
    <dbReference type="NCBI Taxonomy" id="279058"/>
    <lineage>
        <taxon>Bacteria</taxon>
        <taxon>Pseudomonadati</taxon>
        <taxon>Pseudomonadota</taxon>
        <taxon>Betaproteobacteria</taxon>
        <taxon>Burkholderiales</taxon>
        <taxon>Oxalobacteraceae</taxon>
        <taxon>Collimonas</taxon>
    </lineage>
</organism>
<dbReference type="InterPro" id="IPR029058">
    <property type="entry name" value="AB_hydrolase_fold"/>
</dbReference>
<reference evidence="2" key="1">
    <citation type="journal article" date="2014" name="Soil Biol. Biochem.">
        <title>Structure and function of bacterial communities in ageing soils: Insights from the Mendocino ecological staircase.</title>
        <authorList>
            <person name="Uroz S."/>
            <person name="Tech J.J."/>
            <person name="Sawaya N.A."/>
            <person name="Frey-Klett P."/>
            <person name="Leveau J.H.J."/>
        </authorList>
    </citation>
    <scope>NUCLEOTIDE SEQUENCE [LARGE SCALE GENOMIC DNA]</scope>
    <source>
        <strain evidence="2">Cal35</strain>
    </source>
</reference>
<evidence type="ECO:0008006" key="3">
    <source>
        <dbReference type="Google" id="ProtNLM"/>
    </source>
</evidence>
<gene>
    <name evidence="1" type="ORF">LT85_2570</name>
</gene>
<accession>A0A0A1FAG7</accession>
<dbReference type="GO" id="GO:0016787">
    <property type="term" value="F:hydrolase activity"/>
    <property type="evidence" value="ECO:0007669"/>
    <property type="project" value="InterPro"/>
</dbReference>
<dbReference type="InterPro" id="IPR010662">
    <property type="entry name" value="RBBP9/YdeN"/>
</dbReference>
<dbReference type="Gene3D" id="3.40.50.1820">
    <property type="entry name" value="alpha/beta hydrolase"/>
    <property type="match status" value="1"/>
</dbReference>
<dbReference type="Proteomes" id="UP000030302">
    <property type="component" value="Chromosome"/>
</dbReference>
<dbReference type="SUPFAM" id="SSF53474">
    <property type="entry name" value="alpha/beta-Hydrolases"/>
    <property type="match status" value="1"/>
</dbReference>